<dbReference type="Pfam" id="PF00501">
    <property type="entry name" value="AMP-binding"/>
    <property type="match status" value="1"/>
</dbReference>
<name>A0ABU0BLU3_9HYPH</name>
<dbReference type="NCBIfam" id="NF002937">
    <property type="entry name" value="PRK03584.1"/>
    <property type="match status" value="1"/>
</dbReference>
<evidence type="ECO:0000256" key="5">
    <source>
        <dbReference type="ARBA" id="ARBA00022840"/>
    </source>
</evidence>
<dbReference type="Proteomes" id="UP001230207">
    <property type="component" value="Unassembled WGS sequence"/>
</dbReference>
<keyword evidence="5" id="KW-0067">ATP-binding</keyword>
<dbReference type="PANTHER" id="PTHR42921">
    <property type="entry name" value="ACETOACETYL-COA SYNTHETASE"/>
    <property type="match status" value="1"/>
</dbReference>
<dbReference type="InterPro" id="IPR042099">
    <property type="entry name" value="ANL_N_sf"/>
</dbReference>
<dbReference type="RefSeq" id="WP_307227913.1">
    <property type="nucleotide sequence ID" value="NZ_JAUSVF010000001.1"/>
</dbReference>
<reference evidence="8 9" key="1">
    <citation type="submission" date="2023-07" db="EMBL/GenBank/DDBJ databases">
        <title>Genomic Encyclopedia of Type Strains, Phase IV (KMG-IV): sequencing the most valuable type-strain genomes for metagenomic binning, comparative biology and taxonomic classification.</title>
        <authorList>
            <person name="Goeker M."/>
        </authorList>
    </citation>
    <scope>NUCLEOTIDE SEQUENCE [LARGE SCALE GENOMIC DNA]</scope>
    <source>
        <strain evidence="8 9">DSM 1112</strain>
    </source>
</reference>
<evidence type="ECO:0000256" key="4">
    <source>
        <dbReference type="ARBA" id="ARBA00022741"/>
    </source>
</evidence>
<evidence type="ECO:0000259" key="6">
    <source>
        <dbReference type="Pfam" id="PF00501"/>
    </source>
</evidence>
<proteinExistence type="inferred from homology"/>
<evidence type="ECO:0000259" key="7">
    <source>
        <dbReference type="Pfam" id="PF13193"/>
    </source>
</evidence>
<gene>
    <name evidence="8" type="ORF">QO002_001352</name>
</gene>
<dbReference type="EC" id="6.2.1.16" evidence="8"/>
<evidence type="ECO:0000313" key="8">
    <source>
        <dbReference type="EMBL" id="MDQ0319214.1"/>
    </source>
</evidence>
<dbReference type="GO" id="GO:0030729">
    <property type="term" value="F:acetoacetate-CoA ligase activity"/>
    <property type="evidence" value="ECO:0007669"/>
    <property type="project" value="UniProtKB-EC"/>
</dbReference>
<dbReference type="Gene3D" id="3.40.50.12780">
    <property type="entry name" value="N-terminal domain of ligase-like"/>
    <property type="match status" value="1"/>
</dbReference>
<evidence type="ECO:0000313" key="9">
    <source>
        <dbReference type="Proteomes" id="UP001230207"/>
    </source>
</evidence>
<evidence type="ECO:0000256" key="2">
    <source>
        <dbReference type="ARBA" id="ARBA00022598"/>
    </source>
</evidence>
<dbReference type="CDD" id="cd05943">
    <property type="entry name" value="AACS"/>
    <property type="match status" value="1"/>
</dbReference>
<dbReference type="EMBL" id="JAUSVF010000001">
    <property type="protein sequence ID" value="MDQ0319214.1"/>
    <property type="molecule type" value="Genomic_DNA"/>
</dbReference>
<dbReference type="InterPro" id="IPR025110">
    <property type="entry name" value="AMP-bd_C"/>
</dbReference>
<dbReference type="InterPro" id="IPR020845">
    <property type="entry name" value="AMP-binding_CS"/>
</dbReference>
<dbReference type="SUPFAM" id="SSF56801">
    <property type="entry name" value="Acetyl-CoA synthetase-like"/>
    <property type="match status" value="1"/>
</dbReference>
<keyword evidence="3" id="KW-0479">Metal-binding</keyword>
<keyword evidence="9" id="KW-1185">Reference proteome</keyword>
<dbReference type="InterPro" id="IPR045851">
    <property type="entry name" value="AMP-bd_C_sf"/>
</dbReference>
<dbReference type="NCBIfam" id="TIGR01217">
    <property type="entry name" value="ac_ac_CoA_syn"/>
    <property type="match status" value="1"/>
</dbReference>
<dbReference type="Gene3D" id="3.30.300.30">
    <property type="match status" value="1"/>
</dbReference>
<dbReference type="PROSITE" id="PS00455">
    <property type="entry name" value="AMP_BINDING"/>
    <property type="match status" value="1"/>
</dbReference>
<organism evidence="8 9">
    <name type="scientific">Pararhizobium capsulatum DSM 1112</name>
    <dbReference type="NCBI Taxonomy" id="1121113"/>
    <lineage>
        <taxon>Bacteria</taxon>
        <taxon>Pseudomonadati</taxon>
        <taxon>Pseudomonadota</taxon>
        <taxon>Alphaproteobacteria</taxon>
        <taxon>Hyphomicrobiales</taxon>
        <taxon>Rhizobiaceae</taxon>
        <taxon>Rhizobium/Agrobacterium group</taxon>
        <taxon>Pararhizobium</taxon>
    </lineage>
</organism>
<dbReference type="InterPro" id="IPR005914">
    <property type="entry name" value="Acac_CoA_synth"/>
</dbReference>
<comment type="similarity">
    <text evidence="1">Belongs to the ATP-dependent AMP-binding enzyme family.</text>
</comment>
<evidence type="ECO:0000256" key="1">
    <source>
        <dbReference type="ARBA" id="ARBA00006432"/>
    </source>
</evidence>
<dbReference type="Pfam" id="PF13193">
    <property type="entry name" value="AMP-binding_C"/>
    <property type="match status" value="1"/>
</dbReference>
<accession>A0ABU0BLU3</accession>
<dbReference type="InterPro" id="IPR000873">
    <property type="entry name" value="AMP-dep_synth/lig_dom"/>
</dbReference>
<comment type="caution">
    <text evidence="8">The sequence shown here is derived from an EMBL/GenBank/DDBJ whole genome shotgun (WGS) entry which is preliminary data.</text>
</comment>
<protein>
    <submittedName>
        <fullName evidence="8">Acetoacetyl-CoA synthetase</fullName>
        <ecNumber evidence="8">6.2.1.16</ecNumber>
    </submittedName>
</protein>
<keyword evidence="4" id="KW-0547">Nucleotide-binding</keyword>
<evidence type="ECO:0000256" key="3">
    <source>
        <dbReference type="ARBA" id="ARBA00022723"/>
    </source>
</evidence>
<dbReference type="PANTHER" id="PTHR42921:SF1">
    <property type="entry name" value="ACETOACETYL-COA SYNTHETASE"/>
    <property type="match status" value="1"/>
</dbReference>
<keyword evidence="2 8" id="KW-0436">Ligase</keyword>
<feature type="domain" description="AMP-dependent synthetase/ligase" evidence="6">
    <location>
        <begin position="103"/>
        <end position="468"/>
    </location>
</feature>
<feature type="domain" description="AMP-binding enzyme C-terminal" evidence="7">
    <location>
        <begin position="541"/>
        <end position="612"/>
    </location>
</feature>
<sequence length="650" mass="71343">MQADRPLWVPSREFIAETPLKAFMDWCADRFSKEFEDVDAFHAWSVEERADFWAAVWDFCDVKGDRGERALINGDDMLAARFFPDATLNFTENLLRLSGEGDALVFWGEDKVKSRMSWNELRALVSRLQQAFKAAGIGNGDRVAAMMPNMPETFACMLATASIGAIWSSCSPDFGEQGVLDRFGQIKPSLFIVCDGYWYAGKKQNIAAKVGAIASGLGAPTVVVPYVGGTQELAASLEAGCTIGDFIAPFQAGLIEYERLPFSHPLYILFSSGTTGIPKCIVHSAGGTLLQHLKEHRFHCSLKEGDKLFYFTTCGWMMWNWLASGLAVGATLCLFDGSPFHPSGNVLFDYAQEEAFAVFGTSAKYIDAVRKGGYTPVSTHDLSSLRLMTSTGSPLAPEGFMFVYEGIKPDVQLASISGGTDIVSCFVLGNPLKPVWRGEIQGPGLGLAIDVWNDEGHSVREEKGELVCTRAFPSMPVMFWNDPEGQKYRAAYFERFDNVWCHGDFAEWTKHGGLVIHGRSDATLNPGGVRIGTAEIYNQVEQLDEVQEALCIGQDWDDDVRVVLFVRLAAGQTLTDDLVKTIKTKIRTGASPRHVPAKIIAVSDIPRTKSGKIVELAVREVVHGRAVKNKEALANPEALDLYADLAELKA</sequence>